<protein>
    <recommendedName>
        <fullName evidence="3">C3H1-type domain-containing protein</fullName>
    </recommendedName>
</protein>
<sequence length="1729" mass="192607">MGFLSGVLGAVKNENEVTTYDKYIENNEKRLNKVIEKLNNKIGSGRTGLAESVGAVRGWLEGYGKKLDEKTKNVITHLKTLSENIDSNIISVTALRDFHSAASGWKSTVIGDLQGTLKDAVDAFGELDKDLQGTLQTDIKHIEVRINDFAGIAERDHEELRSLGSKVIEQLMELDSDTSEYVTKRGQVLINSMKKTFDDEIKLPMRILTRSLSDAYGALYSWGDVAMKVVDAATVKVDEILQEIGEGVEAREKQAVRQAAEALHQKAGVLLRAIKAAKLKLVQRVLGAQNVVRSMDYSLRTDLHKLKQKIVSEMKNHVKAQILEYIKTEVHEIKGTNGIEGITGKMQKYVQAFKDDAFEEKVKEWVKQILQENEAVKYWITQYVKYNESKGSLQSDYINVTRDGIKDEKAEEIAGIITGKIKDSVIAPSVKEFKELFQRIDAGGASKIQEHIEAVKGGLKSFVAQLGKYITEHSMNVGEIVTAVEGVLKSKSNIGEYGNYNLRSAIENIVAAVQSSASRIAEEMEAFTGDTAPMVGSCVDKALEKTTALLQNLLNATIDPPGSTFAHSSAPRVNLAEEIDKIADKVKEQLPDGGTDHDTKDTVDLLKADRSFVGYKTYIEPKVITSFFTIPPTGALPDAINEIEKQVNEDLDNIEDSNGHMITVEAIKGALALFQSQFRSFASIICVLVDHNGIPNGDGPNNKRGVKQLLRDLNEMCISKTAGGLYGVECDLAKILTKIDGILCKDSTHNLNKLIAAAGEFHKTTIATRVNQCVSKMTDFIHDQVNLRINLIMCDALSRYVNNAKQQLMELNTLVKNKIREFDVIIKKDLTTKMKGLMLTLSGVRVDSQRSKPNKLDALKSAVTGSDMDFATQFQVLSDKSERYLNSIVTYVWNDLGKATDSQTRDAHVSMVVKLRDSVYKLLTHLKNNFSKTSNFDLHFVNLHDELKMILEGLIPVEFGATSYPILDALKSGLTELANELDNTYVNKYSGANDITWEESRGSAGKRKLTVDGRKCAKVCLTIVPMLTDGLKELKDGLEDEGWQEYKIYNDSNSNHSLHRRFFTENGYDVGVSIGSKYGELNHNDECNGQRILGHLMHQSYKLFTSSSTQQRSLPATDDISVVEVEEGGRLSDLFSHLYNYFRVCHLGAPSKKHPCSVNEMLCWLTGLPHNGVYEKLRKHVKTLFEVPDENDPTKKNIEPINASPQRITHDNVNTVIEQVCAKSYALLTTFVGTGDEATYYACEFPNNTLGLQYPSNPADCLDTLLDILRRIIPPLKFLFMQCGQPASENGWLRCLYGKNVASSKWPCKEHSKSKSKCEAKCQPTCGPTCQPNCRPTSPLQSYLSDSLTGHLPHSLTSIGCRAECNTCPKGKPGMPCITPLGFRGFSGSTKTGSYLSAVIGDFLDIANIHTLFGLSPTTPKTLPEHFDFVSCLVRGWHNSTNKYRKVGVQEAFENSARSLSIKLYKQPHELTDALRYAYGDTKAAKVELIHKPPHATLATLSMITSNDPNQKAYCSPYMLPLCTNAYTCLPFKNSNTYLSWAIYLPWTFWDLLNNLYKAFCSINCQDWGCRGCLRGDKCKKGEHGSVNDVTKKCNCQCRSIVDCKGVAPTLYQFGFAFGEASTLNDKASPKRCSDFCSQLKNVLKSKYFEKLFEECDNFLWIIRQPFSYLVLALWLLSFLYLLHIMVIRLDLLHIKSHLHSPSSHRIAAQSLLAAARVNKLGKVFYLQP</sequence>
<evidence type="ECO:0000313" key="2">
    <source>
        <dbReference type="EMBL" id="CDR71781.1"/>
    </source>
</evidence>
<keyword evidence="1" id="KW-0472">Membrane</keyword>
<keyword evidence="1" id="KW-0812">Transmembrane</keyword>
<reference evidence="2" key="2">
    <citation type="submission" date="2014-06" db="EMBL/GenBank/DDBJ databases">
        <authorList>
            <person name="Aslett M."/>
            <person name="De Silva Nishadi"/>
        </authorList>
    </citation>
    <scope>NUCLEOTIDE SEQUENCE</scope>
    <source>
        <strain evidence="2">Bond</strain>
    </source>
</reference>
<proteinExistence type="predicted"/>
<dbReference type="GeneID" id="24561998"/>
<name>A0A061BLM9_BABBI</name>
<gene>
    <name evidence="2" type="ORF">BBBOND_0004390</name>
</gene>
<feature type="transmembrane region" description="Helical" evidence="1">
    <location>
        <begin position="1667"/>
        <end position="1688"/>
    </location>
</feature>
<dbReference type="VEuPathDB" id="PiroplasmaDB:BBBOND_0004390"/>
<reference evidence="2" key="1">
    <citation type="journal article" date="2014" name="Nucleic Acids Res.">
        <title>The evolutionary dynamics of variant antigen genes in Babesia reveal a history of genomic innovation underlying host-parasite interaction.</title>
        <authorList>
            <person name="Jackson A.P."/>
            <person name="Otto T.D."/>
            <person name="Darby A."/>
            <person name="Ramaprasad A."/>
            <person name="Xia D."/>
            <person name="Echaide I.E."/>
            <person name="Farber M."/>
            <person name="Gahlot S."/>
            <person name="Gamble J."/>
            <person name="Gupta D."/>
            <person name="Gupta Y."/>
            <person name="Jackson L."/>
            <person name="Malandrin L."/>
            <person name="Malas T.B."/>
            <person name="Moussa E."/>
            <person name="Nair M."/>
            <person name="Reid AJ."/>
            <person name="Sanders M."/>
            <person name="Sharma J."/>
            <person name="Tracey A."/>
            <person name="Quail M.A."/>
            <person name="Weir W."/>
            <person name="Wastling J.M."/>
            <person name="Hall N."/>
            <person name="Willadsen P."/>
            <person name="Lingelbach K."/>
            <person name="Shiels B."/>
            <person name="Tait A."/>
            <person name="Berriman M."/>
            <person name="Allred D.R."/>
            <person name="Pain A."/>
        </authorList>
    </citation>
    <scope>NUCLEOTIDE SEQUENCE</scope>
    <source>
        <strain evidence="2">Bond</strain>
    </source>
</reference>
<dbReference type="EMBL" id="LK055165">
    <property type="protein sequence ID" value="CDR71781.1"/>
    <property type="molecule type" value="Genomic_DNA"/>
</dbReference>
<evidence type="ECO:0008006" key="3">
    <source>
        <dbReference type="Google" id="ProtNLM"/>
    </source>
</evidence>
<keyword evidence="1" id="KW-1133">Transmembrane helix</keyword>
<accession>A0A061BLM9</accession>
<evidence type="ECO:0000256" key="1">
    <source>
        <dbReference type="SAM" id="Phobius"/>
    </source>
</evidence>
<dbReference type="RefSeq" id="XP_012770725.1">
    <property type="nucleotide sequence ID" value="XM_012915271.1"/>
</dbReference>
<organism evidence="2">
    <name type="scientific">Babesia bigemina</name>
    <dbReference type="NCBI Taxonomy" id="5866"/>
    <lineage>
        <taxon>Eukaryota</taxon>
        <taxon>Sar</taxon>
        <taxon>Alveolata</taxon>
        <taxon>Apicomplexa</taxon>
        <taxon>Aconoidasida</taxon>
        <taxon>Piroplasmida</taxon>
        <taxon>Babesiidae</taxon>
        <taxon>Babesia</taxon>
    </lineage>
</organism>
<dbReference type="KEGG" id="bbig:BBBOND_0004390"/>